<dbReference type="AlphaFoldDB" id="A0AAE1I738"/>
<dbReference type="InterPro" id="IPR036388">
    <property type="entry name" value="WH-like_DNA-bd_sf"/>
</dbReference>
<evidence type="ECO:0000256" key="1">
    <source>
        <dbReference type="ARBA" id="ARBA00022603"/>
    </source>
</evidence>
<dbReference type="InterPro" id="IPR001077">
    <property type="entry name" value="COMT_C"/>
</dbReference>
<dbReference type="InterPro" id="IPR016461">
    <property type="entry name" value="COMT-like"/>
</dbReference>
<reference evidence="7" key="1">
    <citation type="submission" date="2023-11" db="EMBL/GenBank/DDBJ databases">
        <title>The genome sequences of three competitors of mushroom-forming fungi.</title>
        <authorList>
            <person name="Beijen E."/>
            <person name="Ohm R.A."/>
        </authorList>
    </citation>
    <scope>NUCLEOTIDE SEQUENCE</scope>
    <source>
        <strain evidence="7">CBS 100526</strain>
    </source>
</reference>
<dbReference type="RefSeq" id="XP_062751902.1">
    <property type="nucleotide sequence ID" value="XM_062904053.1"/>
</dbReference>
<evidence type="ECO:0000313" key="7">
    <source>
        <dbReference type="EMBL" id="KAK4064150.1"/>
    </source>
</evidence>
<dbReference type="Pfam" id="PF08100">
    <property type="entry name" value="Dimerisation"/>
    <property type="match status" value="1"/>
</dbReference>
<evidence type="ECO:0000256" key="2">
    <source>
        <dbReference type="ARBA" id="ARBA00022679"/>
    </source>
</evidence>
<gene>
    <name evidence="7" type="ORF">Triagg1_9129</name>
</gene>
<dbReference type="SUPFAM" id="SSF53335">
    <property type="entry name" value="S-adenosyl-L-methionine-dependent methyltransferases"/>
    <property type="match status" value="1"/>
</dbReference>
<proteinExistence type="predicted"/>
<dbReference type="PROSITE" id="PS51683">
    <property type="entry name" value="SAM_OMT_II"/>
    <property type="match status" value="1"/>
</dbReference>
<dbReference type="GeneID" id="87923957"/>
<dbReference type="Pfam" id="PF00891">
    <property type="entry name" value="Methyltransf_2"/>
    <property type="match status" value="1"/>
</dbReference>
<evidence type="ECO:0000259" key="6">
    <source>
        <dbReference type="Pfam" id="PF08100"/>
    </source>
</evidence>
<organism evidence="7 8">
    <name type="scientific">Trichoderma aggressivum f. europaeum</name>
    <dbReference type="NCBI Taxonomy" id="173218"/>
    <lineage>
        <taxon>Eukaryota</taxon>
        <taxon>Fungi</taxon>
        <taxon>Dikarya</taxon>
        <taxon>Ascomycota</taxon>
        <taxon>Pezizomycotina</taxon>
        <taxon>Sordariomycetes</taxon>
        <taxon>Hypocreomycetidae</taxon>
        <taxon>Hypocreales</taxon>
        <taxon>Hypocreaceae</taxon>
        <taxon>Trichoderma</taxon>
    </lineage>
</organism>
<sequence length="452" mass="50277">MTKHQTTQNGWSSGHSNGHSTGQTPADYEEMGRELLQNMKTYGDYLKLEGSDMPSLSPSALDNVHCTSEPGEVARIRVVELAQQILATTMDPGMNLLINSLQFHFCSCLKVAVDLRIADSIPKDGSVSVKELAAATGAHEALLVRIMRVLTTKYVFAEPDRHRYSHTAMSWMMRGTDQKYLLNHRLDEGFRSASRQADALKLSGYREPVVGDEFGFNLAFGSDGNFWEYITNVEPKRGADFNHAMKAVNINSLSIIPELYPFDKLAATGGLIVDVGGGLGQVGREILQHYPGKGLRCVVQDQFAPVNSTNGHANGKSNGVNVDISATSDDDVTLQRHNFFDPQPIKGASAYFLRHIFHDWPDHACMDILRQIVPAMDKDRSRILICDQVMNEQTPTIPSILYDIDMMSMFGGKERQLSEWEILIAKTDNRLRIADVWKSTTSPTAIIEVRLC</sequence>
<keyword evidence="1" id="KW-0489">Methyltransferase</keyword>
<keyword evidence="3" id="KW-0949">S-adenosyl-L-methionine</keyword>
<dbReference type="SUPFAM" id="SSF46785">
    <property type="entry name" value="Winged helix' DNA-binding domain"/>
    <property type="match status" value="1"/>
</dbReference>
<dbReference type="GO" id="GO:0046983">
    <property type="term" value="F:protein dimerization activity"/>
    <property type="evidence" value="ECO:0007669"/>
    <property type="project" value="InterPro"/>
</dbReference>
<evidence type="ECO:0000256" key="3">
    <source>
        <dbReference type="ARBA" id="ARBA00022691"/>
    </source>
</evidence>
<keyword evidence="2" id="KW-0808">Transferase</keyword>
<evidence type="ECO:0000256" key="4">
    <source>
        <dbReference type="SAM" id="MobiDB-lite"/>
    </source>
</evidence>
<feature type="domain" description="O-methyltransferase dimerisation" evidence="6">
    <location>
        <begin position="102"/>
        <end position="173"/>
    </location>
</feature>
<evidence type="ECO:0000313" key="8">
    <source>
        <dbReference type="Proteomes" id="UP001273209"/>
    </source>
</evidence>
<dbReference type="GO" id="GO:0032259">
    <property type="term" value="P:methylation"/>
    <property type="evidence" value="ECO:0007669"/>
    <property type="project" value="UniProtKB-KW"/>
</dbReference>
<dbReference type="Gene3D" id="1.10.10.10">
    <property type="entry name" value="Winged helix-like DNA-binding domain superfamily/Winged helix DNA-binding domain"/>
    <property type="match status" value="1"/>
</dbReference>
<dbReference type="PANTHER" id="PTHR43712:SF5">
    <property type="entry name" value="O-METHYLTRANSFERASE ASQN-RELATED"/>
    <property type="match status" value="1"/>
</dbReference>
<dbReference type="InterPro" id="IPR029063">
    <property type="entry name" value="SAM-dependent_MTases_sf"/>
</dbReference>
<evidence type="ECO:0008006" key="9">
    <source>
        <dbReference type="Google" id="ProtNLM"/>
    </source>
</evidence>
<dbReference type="EMBL" id="JAWRVG010000049">
    <property type="protein sequence ID" value="KAK4064150.1"/>
    <property type="molecule type" value="Genomic_DNA"/>
</dbReference>
<dbReference type="Proteomes" id="UP001273209">
    <property type="component" value="Unassembled WGS sequence"/>
</dbReference>
<accession>A0AAE1I738</accession>
<feature type="region of interest" description="Disordered" evidence="4">
    <location>
        <begin position="1"/>
        <end position="26"/>
    </location>
</feature>
<dbReference type="InterPro" id="IPR036390">
    <property type="entry name" value="WH_DNA-bd_sf"/>
</dbReference>
<protein>
    <recommendedName>
        <fullName evidence="9">O-methyltransferase domain-containing protein</fullName>
    </recommendedName>
</protein>
<name>A0AAE1I738_9HYPO</name>
<dbReference type="GO" id="GO:0008171">
    <property type="term" value="F:O-methyltransferase activity"/>
    <property type="evidence" value="ECO:0007669"/>
    <property type="project" value="InterPro"/>
</dbReference>
<dbReference type="Gene3D" id="3.40.50.150">
    <property type="entry name" value="Vaccinia Virus protein VP39"/>
    <property type="match status" value="1"/>
</dbReference>
<keyword evidence="8" id="KW-1185">Reference proteome</keyword>
<feature type="compositionally biased region" description="Low complexity" evidence="4">
    <location>
        <begin position="8"/>
        <end position="24"/>
    </location>
</feature>
<evidence type="ECO:0000259" key="5">
    <source>
        <dbReference type="Pfam" id="PF00891"/>
    </source>
</evidence>
<comment type="caution">
    <text evidence="7">The sequence shown here is derived from an EMBL/GenBank/DDBJ whole genome shotgun (WGS) entry which is preliminary data.</text>
</comment>
<dbReference type="InterPro" id="IPR012967">
    <property type="entry name" value="COMT_dimerisation"/>
</dbReference>
<feature type="domain" description="O-methyltransferase C-terminal" evidence="5">
    <location>
        <begin position="214"/>
        <end position="425"/>
    </location>
</feature>
<dbReference type="PANTHER" id="PTHR43712">
    <property type="entry name" value="PUTATIVE (AFU_ORTHOLOGUE AFUA_4G14580)-RELATED"/>
    <property type="match status" value="1"/>
</dbReference>